<sequence length="204" mass="22697">MKNYSIKVNAAKLNESGLSVEAGWITIYQVHPTSREYIGAHYEYLPIGVGIPADSYSDEPELPPLGLALRRTNDGLRWEHVPDYRGQTVYSKETRQTQVVTLIGALPDNVALSEPATVFDVWDGNAWMTDKEAQQQALVLEVKKELATRLSAANTQISTLSDAVTLGIATGEEITQLAEWQTYRVLLNRIDVNKVSDINWPDVP</sequence>
<dbReference type="PANTHER" id="PTHR34413:SF2">
    <property type="entry name" value="PROPHAGE TAIL FIBER ASSEMBLY PROTEIN HOMOLOG TFAE-RELATED"/>
    <property type="match status" value="1"/>
</dbReference>
<evidence type="ECO:0000313" key="2">
    <source>
        <dbReference type="EMBL" id="KGA30128.1"/>
    </source>
</evidence>
<accession>A0AAW3ENU2</accession>
<comment type="caution">
    <text evidence="1">The sequence shown here is derived from an EMBL/GenBank/DDBJ whole genome shotgun (WGS) entry which is preliminary data.</text>
</comment>
<evidence type="ECO:0000313" key="3">
    <source>
        <dbReference type="Proteomes" id="UP000029257"/>
    </source>
</evidence>
<dbReference type="EMBL" id="JQOH01000002">
    <property type="protein sequence ID" value="KGA30128.1"/>
    <property type="molecule type" value="Genomic_DNA"/>
</dbReference>
<organism evidence="1 3">
    <name type="scientific">Pectobacterium wasabiae</name>
    <dbReference type="NCBI Taxonomy" id="55208"/>
    <lineage>
        <taxon>Bacteria</taxon>
        <taxon>Pseudomonadati</taxon>
        <taxon>Pseudomonadota</taxon>
        <taxon>Gammaproteobacteria</taxon>
        <taxon>Enterobacterales</taxon>
        <taxon>Pectobacteriaceae</taxon>
        <taxon>Pectobacterium</taxon>
    </lineage>
</organism>
<gene>
    <name evidence="1" type="ORF">JV38_03125</name>
    <name evidence="2" type="ORF">KU73_06850</name>
</gene>
<dbReference type="RefSeq" id="WP_005972686.1">
    <property type="nucleotide sequence ID" value="NZ_JQHP01000001.1"/>
</dbReference>
<reference evidence="3 4" key="1">
    <citation type="submission" date="2014-08" db="EMBL/GenBank/DDBJ databases">
        <title>Genome sequences of NCPPB Pectobacterium isolates.</title>
        <authorList>
            <person name="Glover R.H."/>
            <person name="Sapp M."/>
            <person name="Elphinstone J."/>
        </authorList>
    </citation>
    <scope>NUCLEOTIDE SEQUENCE [LARGE SCALE GENOMIC DNA]</scope>
    <source>
        <strain evidence="1 3">NCPPB 3701</strain>
        <strain evidence="2 4">NCPPB3702</strain>
    </source>
</reference>
<dbReference type="Pfam" id="PF02413">
    <property type="entry name" value="Caudo_TAP"/>
    <property type="match status" value="1"/>
</dbReference>
<name>A0AAW3ENU2_9GAMM</name>
<dbReference type="InterPro" id="IPR051220">
    <property type="entry name" value="TFA_Chaperone"/>
</dbReference>
<dbReference type="Proteomes" id="UP000029257">
    <property type="component" value="Unassembled WGS sequence"/>
</dbReference>
<proteinExistence type="predicted"/>
<dbReference type="PANTHER" id="PTHR34413">
    <property type="entry name" value="PROPHAGE TAIL FIBER ASSEMBLY PROTEIN HOMOLOG TFAE-RELATED-RELATED"/>
    <property type="match status" value="1"/>
</dbReference>
<dbReference type="AlphaFoldDB" id="A0AAW3ENU2"/>
<dbReference type="InterPro" id="IPR003458">
    <property type="entry name" value="Phage_T4_Gp38_tail_assem"/>
</dbReference>
<evidence type="ECO:0000313" key="4">
    <source>
        <dbReference type="Proteomes" id="UP000029436"/>
    </source>
</evidence>
<evidence type="ECO:0000313" key="1">
    <source>
        <dbReference type="EMBL" id="KFX09926.1"/>
    </source>
</evidence>
<dbReference type="EMBL" id="JQHP01000001">
    <property type="protein sequence ID" value="KFX09926.1"/>
    <property type="molecule type" value="Genomic_DNA"/>
</dbReference>
<dbReference type="Proteomes" id="UP000029436">
    <property type="component" value="Unassembled WGS sequence"/>
</dbReference>
<keyword evidence="4" id="KW-1185">Reference proteome</keyword>
<protein>
    <submittedName>
        <fullName evidence="1">Tail assembly protein</fullName>
    </submittedName>
</protein>